<accession>A0A2U0HXG6</accession>
<dbReference type="GO" id="GO:0009523">
    <property type="term" value="C:photosystem II"/>
    <property type="evidence" value="ECO:0007669"/>
    <property type="project" value="UniProtKB-KW"/>
</dbReference>
<organism evidence="7 8">
    <name type="scientific">Marixanthomonas spongiae</name>
    <dbReference type="NCBI Taxonomy" id="2174845"/>
    <lineage>
        <taxon>Bacteria</taxon>
        <taxon>Pseudomonadati</taxon>
        <taxon>Bacteroidota</taxon>
        <taxon>Flavobacteriia</taxon>
        <taxon>Flavobacteriales</taxon>
        <taxon>Flavobacteriaceae</taxon>
        <taxon>Marixanthomonas</taxon>
    </lineage>
</organism>
<dbReference type="OrthoDB" id="610388at2"/>
<evidence type="ECO:0000313" key="7">
    <source>
        <dbReference type="EMBL" id="PVW13518.1"/>
    </source>
</evidence>
<evidence type="ECO:0008006" key="9">
    <source>
        <dbReference type="Google" id="ProtNLM"/>
    </source>
</evidence>
<evidence type="ECO:0000256" key="4">
    <source>
        <dbReference type="SAM" id="SignalP"/>
    </source>
</evidence>
<evidence type="ECO:0000256" key="1">
    <source>
        <dbReference type="ARBA" id="ARBA00022531"/>
    </source>
</evidence>
<keyword evidence="1" id="KW-0602">Photosynthesis</keyword>
<dbReference type="NCBIfam" id="TIGR04183">
    <property type="entry name" value="Por_Secre_tail"/>
    <property type="match status" value="1"/>
</dbReference>
<sequence>MKNLLLFVISLQCCFAFSQENWNYLPIELSNNYYGAICPIDENVVHVVTDNGIFLKTENGGENWTQFDSGVDEIFLDIEFDGSNNGYAVGDNGNVLKTTNAGETWSLLSSGTTETIFSLAINAPNSIWMVGDNGVVLHSTDGGNSWIINTSLTSEKLNSIQFKDENIGYIAGENGALFYTENSGANWEELTTPSADDFFAISVTENYVSLLSGSSNGYNDSIHYEAYSGYRSYNNIDWTAFYIENPESGVADITFYSDYNAFSISSVALLCDCCYVWIEKTNDGGYSWEYSLDEETNSANCHANSGYADISFASEEVGYVLLGQYILKTPYDPVAGIEDFYNIDAFTIYPNPIVNDTFKLTFDIPIHEGFALEIMDINGRKIFQTDDLKKTNTIRISESSAAIYFVKLLNEGNMVAVKKIVK</sequence>
<evidence type="ECO:0000256" key="3">
    <source>
        <dbReference type="ARBA" id="ARBA00023276"/>
    </source>
</evidence>
<dbReference type="RefSeq" id="WP_116695149.1">
    <property type="nucleotide sequence ID" value="NZ_QEHR01000008.1"/>
</dbReference>
<feature type="signal peptide" evidence="4">
    <location>
        <begin position="1"/>
        <end position="18"/>
    </location>
</feature>
<dbReference type="Gene3D" id="2.130.10.10">
    <property type="entry name" value="YVTN repeat-like/Quinoprotein amine dehydrogenase"/>
    <property type="match status" value="2"/>
</dbReference>
<protein>
    <recommendedName>
        <fullName evidence="9">T9SS C-terminal target domain-containing protein</fullName>
    </recommendedName>
</protein>
<dbReference type="Pfam" id="PF14870">
    <property type="entry name" value="PSII_BNR"/>
    <property type="match status" value="1"/>
</dbReference>
<dbReference type="Proteomes" id="UP000245962">
    <property type="component" value="Unassembled WGS sequence"/>
</dbReference>
<name>A0A2U0HXG6_9FLAO</name>
<gene>
    <name evidence="7" type="ORF">DDV96_12735</name>
</gene>
<dbReference type="Pfam" id="PF18962">
    <property type="entry name" value="Por_Secre_tail"/>
    <property type="match status" value="1"/>
</dbReference>
<dbReference type="PANTHER" id="PTHR47199">
    <property type="entry name" value="PHOTOSYSTEM II STABILITY/ASSEMBLY FACTOR HCF136, CHLOROPLASTIC"/>
    <property type="match status" value="1"/>
</dbReference>
<dbReference type="GO" id="GO:0015979">
    <property type="term" value="P:photosynthesis"/>
    <property type="evidence" value="ECO:0007669"/>
    <property type="project" value="UniProtKB-KW"/>
</dbReference>
<feature type="chain" id="PRO_5015582297" description="T9SS C-terminal target domain-containing protein" evidence="4">
    <location>
        <begin position="19"/>
        <end position="422"/>
    </location>
</feature>
<dbReference type="InterPro" id="IPR028203">
    <property type="entry name" value="PSII_CF48-like_dom"/>
</dbReference>
<dbReference type="AlphaFoldDB" id="A0A2U0HXG6"/>
<dbReference type="EMBL" id="QEHR01000008">
    <property type="protein sequence ID" value="PVW13518.1"/>
    <property type="molecule type" value="Genomic_DNA"/>
</dbReference>
<dbReference type="PANTHER" id="PTHR47199:SF2">
    <property type="entry name" value="PHOTOSYSTEM II STABILITY_ASSEMBLY FACTOR HCF136, CHLOROPLASTIC"/>
    <property type="match status" value="1"/>
</dbReference>
<keyword evidence="2 4" id="KW-0732">Signal</keyword>
<keyword evidence="3" id="KW-0604">Photosystem II</keyword>
<feature type="domain" description="Photosynthesis system II assembly factor Ycf48/Hcf136-like" evidence="5">
    <location>
        <begin position="63"/>
        <end position="188"/>
    </location>
</feature>
<evidence type="ECO:0000313" key="8">
    <source>
        <dbReference type="Proteomes" id="UP000245962"/>
    </source>
</evidence>
<comment type="caution">
    <text evidence="7">The sequence shown here is derived from an EMBL/GenBank/DDBJ whole genome shotgun (WGS) entry which is preliminary data.</text>
</comment>
<reference evidence="7 8" key="1">
    <citation type="submission" date="2018-04" db="EMBL/GenBank/DDBJ databases">
        <title>Marixanthomonas spongiae HN-E44 sp. nov., isolated from a marine sponge.</title>
        <authorList>
            <person name="Luo L."/>
            <person name="Zhuang L."/>
        </authorList>
    </citation>
    <scope>NUCLEOTIDE SEQUENCE [LARGE SCALE GENOMIC DNA]</scope>
    <source>
        <strain evidence="7 8">HN-E44</strain>
    </source>
</reference>
<feature type="domain" description="Secretion system C-terminal sorting" evidence="6">
    <location>
        <begin position="348"/>
        <end position="421"/>
    </location>
</feature>
<proteinExistence type="predicted"/>
<evidence type="ECO:0000259" key="5">
    <source>
        <dbReference type="Pfam" id="PF14870"/>
    </source>
</evidence>
<evidence type="ECO:0000259" key="6">
    <source>
        <dbReference type="Pfam" id="PF18962"/>
    </source>
</evidence>
<dbReference type="InterPro" id="IPR015943">
    <property type="entry name" value="WD40/YVTN_repeat-like_dom_sf"/>
</dbReference>
<dbReference type="SUPFAM" id="SSF110296">
    <property type="entry name" value="Oligoxyloglucan reducing end-specific cellobiohydrolase"/>
    <property type="match status" value="1"/>
</dbReference>
<evidence type="ECO:0000256" key="2">
    <source>
        <dbReference type="ARBA" id="ARBA00022729"/>
    </source>
</evidence>
<keyword evidence="8" id="KW-1185">Reference proteome</keyword>
<dbReference type="InterPro" id="IPR026444">
    <property type="entry name" value="Secre_tail"/>
</dbReference>